<dbReference type="EMBL" id="AMQN01000160">
    <property type="status" value="NOT_ANNOTATED_CDS"/>
    <property type="molecule type" value="Genomic_DNA"/>
</dbReference>
<evidence type="ECO:0000256" key="3">
    <source>
        <dbReference type="ARBA" id="ARBA00023038"/>
    </source>
</evidence>
<protein>
    <recommendedName>
        <fullName evidence="4">LIM zinc-binding domain-containing protein</fullName>
    </recommendedName>
</protein>
<reference evidence="5" key="3">
    <citation type="submission" date="2015-06" db="UniProtKB">
        <authorList>
            <consortium name="EnsemblMetazoa"/>
        </authorList>
    </citation>
    <scope>IDENTIFICATION</scope>
</reference>
<dbReference type="Pfam" id="PF00412">
    <property type="entry name" value="LIM"/>
    <property type="match status" value="1"/>
</dbReference>
<evidence type="ECO:0000259" key="4">
    <source>
        <dbReference type="PROSITE" id="PS00478"/>
    </source>
</evidence>
<keyword evidence="2" id="KW-0862">Zinc</keyword>
<dbReference type="AlphaFoldDB" id="X1YV65"/>
<dbReference type="OrthoDB" id="6129702at2759"/>
<sequence length="65" mass="7525">MQVKPQPADLCFFCKDKVYLVERYSVEGVFFHRNCFRCYYCGETIRIGAHVFIKADGLEGKTKPA</sequence>
<proteinExistence type="predicted"/>
<evidence type="ECO:0000313" key="5">
    <source>
        <dbReference type="EnsemblMetazoa" id="CapteP111850"/>
    </source>
</evidence>
<dbReference type="OMA" id="AYAYDQH"/>
<dbReference type="EnsemblMetazoa" id="CapteT111850">
    <property type="protein sequence ID" value="CapteP111850"/>
    <property type="gene ID" value="CapteG111850"/>
</dbReference>
<keyword evidence="1" id="KW-0479">Metal-binding</keyword>
<keyword evidence="6" id="KW-1185">Reference proteome</keyword>
<dbReference type="SUPFAM" id="SSF57716">
    <property type="entry name" value="Glucocorticoid receptor-like (DNA-binding domain)"/>
    <property type="match status" value="1"/>
</dbReference>
<name>X1YV65_CAPTE</name>
<dbReference type="GO" id="GO:0046872">
    <property type="term" value="F:metal ion binding"/>
    <property type="evidence" value="ECO:0007669"/>
    <property type="project" value="UniProtKB-KW"/>
</dbReference>
<dbReference type="Proteomes" id="UP000014760">
    <property type="component" value="Unassembled WGS sequence"/>
</dbReference>
<evidence type="ECO:0000256" key="2">
    <source>
        <dbReference type="ARBA" id="ARBA00022833"/>
    </source>
</evidence>
<reference evidence="6" key="1">
    <citation type="submission" date="2012-12" db="EMBL/GenBank/DDBJ databases">
        <authorList>
            <person name="Hellsten U."/>
            <person name="Grimwood J."/>
            <person name="Chapman J.A."/>
            <person name="Shapiro H."/>
            <person name="Aerts A."/>
            <person name="Otillar R.P."/>
            <person name="Terry A.Y."/>
            <person name="Boore J.L."/>
            <person name="Simakov O."/>
            <person name="Marletaz F."/>
            <person name="Cho S.-J."/>
            <person name="Edsinger-Gonzales E."/>
            <person name="Havlak P."/>
            <person name="Kuo D.-H."/>
            <person name="Larsson T."/>
            <person name="Lv J."/>
            <person name="Arendt D."/>
            <person name="Savage R."/>
            <person name="Osoegawa K."/>
            <person name="de Jong P."/>
            <person name="Lindberg D.R."/>
            <person name="Seaver E.C."/>
            <person name="Weisblat D.A."/>
            <person name="Putnam N.H."/>
            <person name="Grigoriev I.V."/>
            <person name="Rokhsar D.S."/>
        </authorList>
    </citation>
    <scope>NUCLEOTIDE SEQUENCE</scope>
    <source>
        <strain evidence="6">I ESC-2004</strain>
    </source>
</reference>
<keyword evidence="3" id="KW-0440">LIM domain</keyword>
<dbReference type="InterPro" id="IPR001781">
    <property type="entry name" value="Znf_LIM"/>
</dbReference>
<dbReference type="PANTHER" id="PTHR24206">
    <property type="entry name" value="OS06G0237300 PROTEIN"/>
    <property type="match status" value="1"/>
</dbReference>
<dbReference type="Gene3D" id="2.10.110.10">
    <property type="entry name" value="Cysteine Rich Protein"/>
    <property type="match status" value="1"/>
</dbReference>
<dbReference type="PROSITE" id="PS00478">
    <property type="entry name" value="LIM_DOMAIN_1"/>
    <property type="match status" value="1"/>
</dbReference>
<dbReference type="HOGENOM" id="CLU_2851820_0_0_1"/>
<reference evidence="6" key="2">
    <citation type="journal article" date="2013" name="Nature">
        <title>Insights into bilaterian evolution from three spiralian genomes.</title>
        <authorList>
            <person name="Simakov O."/>
            <person name="Marletaz F."/>
            <person name="Cho S.J."/>
            <person name="Edsinger-Gonzales E."/>
            <person name="Havlak P."/>
            <person name="Hellsten U."/>
            <person name="Kuo D.H."/>
            <person name="Larsson T."/>
            <person name="Lv J."/>
            <person name="Arendt D."/>
            <person name="Savage R."/>
            <person name="Osoegawa K."/>
            <person name="de Jong P."/>
            <person name="Grimwood J."/>
            <person name="Chapman J.A."/>
            <person name="Shapiro H."/>
            <person name="Aerts A."/>
            <person name="Otillar R.P."/>
            <person name="Terry A.Y."/>
            <person name="Boore J.L."/>
            <person name="Grigoriev I.V."/>
            <person name="Lindberg D.R."/>
            <person name="Seaver E.C."/>
            <person name="Weisblat D.A."/>
            <person name="Putnam N.H."/>
            <person name="Rokhsar D.S."/>
        </authorList>
    </citation>
    <scope>NUCLEOTIDE SEQUENCE</scope>
    <source>
        <strain evidence="6">I ESC-2004</strain>
    </source>
</reference>
<organism evidence="5 6">
    <name type="scientific">Capitella teleta</name>
    <name type="common">Polychaete worm</name>
    <dbReference type="NCBI Taxonomy" id="283909"/>
    <lineage>
        <taxon>Eukaryota</taxon>
        <taxon>Metazoa</taxon>
        <taxon>Spiralia</taxon>
        <taxon>Lophotrochozoa</taxon>
        <taxon>Annelida</taxon>
        <taxon>Polychaeta</taxon>
        <taxon>Sedentaria</taxon>
        <taxon>Scolecida</taxon>
        <taxon>Capitellidae</taxon>
        <taxon>Capitella</taxon>
    </lineage>
</organism>
<feature type="domain" description="LIM zinc-binding" evidence="4">
    <location>
        <begin position="11"/>
        <end position="45"/>
    </location>
</feature>
<evidence type="ECO:0000313" key="6">
    <source>
        <dbReference type="Proteomes" id="UP000014760"/>
    </source>
</evidence>
<evidence type="ECO:0000256" key="1">
    <source>
        <dbReference type="ARBA" id="ARBA00022723"/>
    </source>
</evidence>
<accession>X1YV65</accession>